<dbReference type="GeneID" id="94173203"/>
<name>A0A836GXW0_LEIEN</name>
<feature type="region of interest" description="Disordered" evidence="1">
    <location>
        <begin position="866"/>
        <end position="928"/>
    </location>
</feature>
<feature type="region of interest" description="Disordered" evidence="1">
    <location>
        <begin position="999"/>
        <end position="1029"/>
    </location>
</feature>
<evidence type="ECO:0000313" key="3">
    <source>
        <dbReference type="Proteomes" id="UP000674179"/>
    </source>
</evidence>
<reference evidence="2 3" key="1">
    <citation type="submission" date="2021-02" db="EMBL/GenBank/DDBJ databases">
        <title>Leishmania (Mundinia) enrietti genome sequencing and assembly.</title>
        <authorList>
            <person name="Almutairi H."/>
            <person name="Gatherer D."/>
        </authorList>
    </citation>
    <scope>NUCLEOTIDE SEQUENCE [LARGE SCALE GENOMIC DNA]</scope>
    <source>
        <strain evidence="2">CUR178</strain>
    </source>
</reference>
<dbReference type="OrthoDB" id="266697at2759"/>
<feature type="compositionally biased region" description="Low complexity" evidence="1">
    <location>
        <begin position="419"/>
        <end position="429"/>
    </location>
</feature>
<accession>A0A836GXW0</accession>
<feature type="compositionally biased region" description="Polar residues" evidence="1">
    <location>
        <begin position="243"/>
        <end position="260"/>
    </location>
</feature>
<organism evidence="2 3">
    <name type="scientific">Leishmania enriettii</name>
    <dbReference type="NCBI Taxonomy" id="5663"/>
    <lineage>
        <taxon>Eukaryota</taxon>
        <taxon>Discoba</taxon>
        <taxon>Euglenozoa</taxon>
        <taxon>Kinetoplastea</taxon>
        <taxon>Metakinetoplastina</taxon>
        <taxon>Trypanosomatida</taxon>
        <taxon>Trypanosomatidae</taxon>
        <taxon>Leishmaniinae</taxon>
        <taxon>Leishmania</taxon>
    </lineage>
</organism>
<evidence type="ECO:0000313" key="2">
    <source>
        <dbReference type="EMBL" id="KAG5482159.1"/>
    </source>
</evidence>
<feature type="compositionally biased region" description="Polar residues" evidence="1">
    <location>
        <begin position="1018"/>
        <end position="1029"/>
    </location>
</feature>
<feature type="region of interest" description="Disordered" evidence="1">
    <location>
        <begin position="1427"/>
        <end position="1462"/>
    </location>
</feature>
<feature type="region of interest" description="Disordered" evidence="1">
    <location>
        <begin position="419"/>
        <end position="451"/>
    </location>
</feature>
<feature type="compositionally biased region" description="Basic and acidic residues" evidence="1">
    <location>
        <begin position="155"/>
        <end position="172"/>
    </location>
</feature>
<feature type="region of interest" description="Disordered" evidence="1">
    <location>
        <begin position="1"/>
        <end position="93"/>
    </location>
</feature>
<dbReference type="Proteomes" id="UP000674179">
    <property type="component" value="Chromosome 17"/>
</dbReference>
<protein>
    <submittedName>
        <fullName evidence="2">Uncharacterized protein</fullName>
    </submittedName>
</protein>
<comment type="caution">
    <text evidence="2">The sequence shown here is derived from an EMBL/GenBank/DDBJ whole genome shotgun (WGS) entry which is preliminary data.</text>
</comment>
<evidence type="ECO:0000256" key="1">
    <source>
        <dbReference type="SAM" id="MobiDB-lite"/>
    </source>
</evidence>
<feature type="compositionally biased region" description="Polar residues" evidence="1">
    <location>
        <begin position="42"/>
        <end position="55"/>
    </location>
</feature>
<proteinExistence type="predicted"/>
<feature type="compositionally biased region" description="Polar residues" evidence="1">
    <location>
        <begin position="888"/>
        <end position="899"/>
    </location>
</feature>
<sequence length="1537" mass="157457">MEPAMRTHEAPLQGDEAVSPPPRPPKRSCSGKGDHGDHGTSPAGNHQSIASSDGLPTSPEGLPDVRSEDAVTPKCAAPRRQQNGEALASPLCAEADKDRDSAALEMRAATSLDFTARLATVQLLNATTMTLSPSVHRPAAAEQVMAVAVASSPRQVDDRGGDDDVQHHDPSHSSKAAEVAAEAPSDTPSASLDGSMRCGVHSNGAIHVGTTATAEAGEEESDDEDEDGLFQETVLLMNNSFHSLGSTRRTPAKTPQQPSQEAVVGSASPTPHMPHSLEVTPVKQPPTGCEVPAGGHSADHPHQIESGANSSDSKRRSAADMTASGCFTVPVSPATTVNTHAPAVTASSLPTPQQCYRPDPCASIFATATASTTAATSPAANEYLFIDNHDGTAYLADASLQLDGSYVLGQTILLAQNTTTSGASPASAARRNTAASESPVVKPQSASGMPQQRANAVHRPHRGALATEVLPPQVSGPLFPGSPAPRPIQEGAASPVSPSIARVVRRSAALSRDTSRRPVASAAASRLRLSNFGDSLCFDQTLLVPLDESTKTIGSVVIADASLVADRSYRSAAPARSEAYASPTAVTPALSLPAISFRAFQAGTGGRECGVPRISPSFTATSFSASRASPVPAAPITAELLASQQTRATRERRAARPDQDVLYLIPAGAATATVTAEEIISEGWIPVQVVDALPPGATATTPAAGGDGHSRPRIIRGGVESPLPENPSATGAAAMVSAQDDGLDEAEREQSLSRRSPSGHSDAAVPILGPASTLSASTLECINRRLSFSISGWASTRQRFGDASPPSADRASVANFAGSIVLPPATPLFLVEHPHDRNQHSNSGGGGIQREASGVCAGGEGTFRGSFGAFSAEPTNDSRSPLPVPPASSETPQREQSPSRCAAVTTPIAPHQQGRPDGVPAVEEEDGAEDAAYPDLESLLTSMSYQRPSTVESYANGGSLSIPLTSSASASLGMGALGRSAGGRYAGGPAAWAVGSYHPPQQLPQPLRAPHPRRMSATEPSHGTASTSVSVQGFGERSQQIPTGTTLPFSTVASAAGNNSFRRTYCNHRTSANSNEMVVLNPSVGGGDAPGPTSVSTAGLPLSRGALPHRSPQHGTGMARIHSAGSLQVERVTMDAAAMSFSSTTARSGAVSRNSALHHRRYASPQQQQCLHWAEAVERVGAGSATAGAHRAAATAARLVPDTSVFLPWAPLTITPDGSVNVGGSEETGPHSGAATANGAPAFYVPMKLVPFTSSAETSTMTSATTVTTAATAVTTCDAVSTREAAQQIAEDATRGETVLFAPTLRAVNTAMAAAMPKTAPSHQASANAAMMAANGSRGSGGAVSKDAFVSSFLQHAASQTPARVDSGLLNASTATITSNAKSMAVSRASMATTLRDDLFAACDVSGALTAAMEATVNQFQASLRGASMATETEPEAQAPDVSSATPVPFFPYASQEDGGANKENCRDYFRMSFNRAGAAFPADGALGPTSAGAARPFGMRDGSAINAAVRLASKERSPSQPAPPEGASLPAQRLPQ</sequence>
<keyword evidence="3" id="KW-1185">Reference proteome</keyword>
<dbReference type="KEGG" id="lenr:94173203"/>
<dbReference type="EMBL" id="JAFHKP010000017">
    <property type="protein sequence ID" value="KAG5482159.1"/>
    <property type="molecule type" value="Genomic_DNA"/>
</dbReference>
<feature type="region of interest" description="Disordered" evidence="1">
    <location>
        <begin position="696"/>
        <end position="766"/>
    </location>
</feature>
<feature type="region of interest" description="Disordered" evidence="1">
    <location>
        <begin position="1512"/>
        <end position="1537"/>
    </location>
</feature>
<dbReference type="RefSeq" id="XP_067694021.1">
    <property type="nucleotide sequence ID" value="XM_067837693.1"/>
</dbReference>
<feature type="region of interest" description="Disordered" evidence="1">
    <location>
        <begin position="148"/>
        <end position="198"/>
    </location>
</feature>
<feature type="region of interest" description="Disordered" evidence="1">
    <location>
        <begin position="243"/>
        <end position="318"/>
    </location>
</feature>
<gene>
    <name evidence="2" type="ORF">CUR178_06018</name>
</gene>